<dbReference type="PANTHER" id="PTHR11908:SF132">
    <property type="entry name" value="ALDEHYDE OXIDASE 1-RELATED"/>
    <property type="match status" value="1"/>
</dbReference>
<proteinExistence type="predicted"/>
<evidence type="ECO:0000256" key="1">
    <source>
        <dbReference type="ARBA" id="ARBA00022505"/>
    </source>
</evidence>
<evidence type="ECO:0000313" key="3">
    <source>
        <dbReference type="EMBL" id="QQP41402.1"/>
    </source>
</evidence>
<dbReference type="SUPFAM" id="SSF56003">
    <property type="entry name" value="Molybdenum cofactor-binding domain"/>
    <property type="match status" value="1"/>
</dbReference>
<feature type="non-terminal residue" evidence="3">
    <location>
        <position position="1"/>
    </location>
</feature>
<evidence type="ECO:0000313" key="4">
    <source>
        <dbReference type="Proteomes" id="UP000595437"/>
    </source>
</evidence>
<keyword evidence="1" id="KW-0500">Molybdenum</keyword>
<sequence>ANQWVKRGISFIPCLYPYDYPAGNRFDAYLAVYSSDGSVLVSVGGIEMGQGLNTKVTQVVAKEFGIPVSKIKVTASTTLTSPENTTTGGSMGSESCASVSVSFQLAIKS</sequence>
<dbReference type="Pfam" id="PF20256">
    <property type="entry name" value="MoCoBD_2"/>
    <property type="match status" value="1"/>
</dbReference>
<dbReference type="OrthoDB" id="8300278at2759"/>
<protein>
    <recommendedName>
        <fullName evidence="2">Aldehyde oxidase/xanthine dehydrogenase second molybdopterin binding domain-containing protein</fullName>
    </recommendedName>
</protein>
<evidence type="ECO:0000259" key="2">
    <source>
        <dbReference type="Pfam" id="PF20256"/>
    </source>
</evidence>
<dbReference type="GO" id="GO:0016491">
    <property type="term" value="F:oxidoreductase activity"/>
    <property type="evidence" value="ECO:0007669"/>
    <property type="project" value="InterPro"/>
</dbReference>
<organism evidence="3 4">
    <name type="scientific">Caligus rogercresseyi</name>
    <name type="common">Sea louse</name>
    <dbReference type="NCBI Taxonomy" id="217165"/>
    <lineage>
        <taxon>Eukaryota</taxon>
        <taxon>Metazoa</taxon>
        <taxon>Ecdysozoa</taxon>
        <taxon>Arthropoda</taxon>
        <taxon>Crustacea</taxon>
        <taxon>Multicrustacea</taxon>
        <taxon>Hexanauplia</taxon>
        <taxon>Copepoda</taxon>
        <taxon>Siphonostomatoida</taxon>
        <taxon>Caligidae</taxon>
        <taxon>Caligus</taxon>
    </lineage>
</organism>
<keyword evidence="4" id="KW-1185">Reference proteome</keyword>
<name>A0A7T8H0T5_CALRO</name>
<dbReference type="Gene3D" id="3.30.365.10">
    <property type="entry name" value="Aldehyde oxidase/xanthine dehydrogenase, molybdopterin binding domain"/>
    <property type="match status" value="2"/>
</dbReference>
<dbReference type="PANTHER" id="PTHR11908">
    <property type="entry name" value="XANTHINE DEHYDROGENASE"/>
    <property type="match status" value="1"/>
</dbReference>
<gene>
    <name evidence="3" type="ORF">FKW44_015757</name>
</gene>
<dbReference type="AlphaFoldDB" id="A0A7T8H0T5"/>
<dbReference type="Proteomes" id="UP000595437">
    <property type="component" value="Chromosome 10"/>
</dbReference>
<accession>A0A7T8H0T5</accession>
<dbReference type="EMBL" id="CP045899">
    <property type="protein sequence ID" value="QQP41402.1"/>
    <property type="molecule type" value="Genomic_DNA"/>
</dbReference>
<feature type="domain" description="Aldehyde oxidase/xanthine dehydrogenase second molybdopterin binding" evidence="2">
    <location>
        <begin position="3"/>
        <end position="95"/>
    </location>
</feature>
<dbReference type="InterPro" id="IPR016208">
    <property type="entry name" value="Ald_Oxase/xanthine_DH-like"/>
</dbReference>
<dbReference type="GO" id="GO:0005506">
    <property type="term" value="F:iron ion binding"/>
    <property type="evidence" value="ECO:0007669"/>
    <property type="project" value="InterPro"/>
</dbReference>
<dbReference type="InterPro" id="IPR037165">
    <property type="entry name" value="AldOxase/xan_DH_Mopterin-bd_sf"/>
</dbReference>
<reference evidence="4" key="1">
    <citation type="submission" date="2021-01" db="EMBL/GenBank/DDBJ databases">
        <title>Caligus Genome Assembly.</title>
        <authorList>
            <person name="Gallardo-Escarate C."/>
        </authorList>
    </citation>
    <scope>NUCLEOTIDE SEQUENCE [LARGE SCALE GENOMIC DNA]</scope>
</reference>
<dbReference type="InterPro" id="IPR046867">
    <property type="entry name" value="AldOxase/xan_DH_MoCoBD2"/>
</dbReference>